<dbReference type="InterPro" id="IPR039422">
    <property type="entry name" value="MarR/SlyA-like"/>
</dbReference>
<dbReference type="SUPFAM" id="SSF46785">
    <property type="entry name" value="Winged helix' DNA-binding domain"/>
    <property type="match status" value="1"/>
</dbReference>
<protein>
    <submittedName>
        <fullName evidence="2">DNA-binding transcriptional regulator, MarR family</fullName>
    </submittedName>
</protein>
<dbReference type="OrthoDB" id="4485201at2"/>
<dbReference type="PANTHER" id="PTHR33164:SF57">
    <property type="entry name" value="MARR-FAMILY TRANSCRIPTIONAL REGULATOR"/>
    <property type="match status" value="1"/>
</dbReference>
<dbReference type="Proteomes" id="UP000199025">
    <property type="component" value="Unassembled WGS sequence"/>
</dbReference>
<accession>A0A1I3ZNP6</accession>
<dbReference type="GO" id="GO:0006950">
    <property type="term" value="P:response to stress"/>
    <property type="evidence" value="ECO:0007669"/>
    <property type="project" value="TreeGrafter"/>
</dbReference>
<keyword evidence="2" id="KW-0238">DNA-binding</keyword>
<dbReference type="SMART" id="SM00347">
    <property type="entry name" value="HTH_MARR"/>
    <property type="match status" value="1"/>
</dbReference>
<dbReference type="GO" id="GO:0003677">
    <property type="term" value="F:DNA binding"/>
    <property type="evidence" value="ECO:0007669"/>
    <property type="project" value="UniProtKB-KW"/>
</dbReference>
<dbReference type="Pfam" id="PF12802">
    <property type="entry name" value="MarR_2"/>
    <property type="match status" value="1"/>
</dbReference>
<dbReference type="GO" id="GO:0003700">
    <property type="term" value="F:DNA-binding transcription factor activity"/>
    <property type="evidence" value="ECO:0007669"/>
    <property type="project" value="InterPro"/>
</dbReference>
<dbReference type="Gene3D" id="1.10.10.10">
    <property type="entry name" value="Winged helix-like DNA-binding domain superfamily/Winged helix DNA-binding domain"/>
    <property type="match status" value="1"/>
</dbReference>
<keyword evidence="3" id="KW-1185">Reference proteome</keyword>
<dbReference type="STRING" id="115433.SAMN05421835_121126"/>
<proteinExistence type="predicted"/>
<dbReference type="PANTHER" id="PTHR33164">
    <property type="entry name" value="TRANSCRIPTIONAL REGULATOR, MARR FAMILY"/>
    <property type="match status" value="1"/>
</dbReference>
<dbReference type="PROSITE" id="PS50995">
    <property type="entry name" value="HTH_MARR_2"/>
    <property type="match status" value="1"/>
</dbReference>
<dbReference type="PRINTS" id="PR00598">
    <property type="entry name" value="HTHMARR"/>
</dbReference>
<organism evidence="2 3">
    <name type="scientific">Amycolatopsis sacchari</name>
    <dbReference type="NCBI Taxonomy" id="115433"/>
    <lineage>
        <taxon>Bacteria</taxon>
        <taxon>Bacillati</taxon>
        <taxon>Actinomycetota</taxon>
        <taxon>Actinomycetes</taxon>
        <taxon>Pseudonocardiales</taxon>
        <taxon>Pseudonocardiaceae</taxon>
        <taxon>Amycolatopsis</taxon>
    </lineage>
</organism>
<dbReference type="AlphaFoldDB" id="A0A1I3ZNP6"/>
<dbReference type="EMBL" id="FORP01000021">
    <property type="protein sequence ID" value="SFK45658.1"/>
    <property type="molecule type" value="Genomic_DNA"/>
</dbReference>
<evidence type="ECO:0000259" key="1">
    <source>
        <dbReference type="PROSITE" id="PS50995"/>
    </source>
</evidence>
<sequence length="156" mass="17768">MAEPTLLTLLPHLMRLSRVIGRGQLVERAMAATNSGLDRPAMSVLFQLRMAEEPLRIGEIAARMEVAGPHVTRLVQGIERRKLVRRVVDPQDQRARLIDLTPEGRQVTDRYLETILGWFEEALAAWPAEDRDRFATLTKRFADDLANRLALLDEED</sequence>
<name>A0A1I3ZNP6_9PSEU</name>
<dbReference type="InterPro" id="IPR000835">
    <property type="entry name" value="HTH_MarR-typ"/>
</dbReference>
<reference evidence="2" key="1">
    <citation type="submission" date="2016-10" db="EMBL/GenBank/DDBJ databases">
        <authorList>
            <person name="de Groot N.N."/>
        </authorList>
    </citation>
    <scope>NUCLEOTIDE SEQUENCE [LARGE SCALE GENOMIC DNA]</scope>
    <source>
        <strain evidence="2">DSM 44468</strain>
    </source>
</reference>
<dbReference type="RefSeq" id="WP_091513556.1">
    <property type="nucleotide sequence ID" value="NZ_FORP01000021.1"/>
</dbReference>
<feature type="domain" description="HTH marR-type" evidence="1">
    <location>
        <begin position="6"/>
        <end position="143"/>
    </location>
</feature>
<dbReference type="InterPro" id="IPR036388">
    <property type="entry name" value="WH-like_DNA-bd_sf"/>
</dbReference>
<dbReference type="InterPro" id="IPR036390">
    <property type="entry name" value="WH_DNA-bd_sf"/>
</dbReference>
<gene>
    <name evidence="2" type="ORF">SAMN05421835_121126</name>
</gene>
<evidence type="ECO:0000313" key="3">
    <source>
        <dbReference type="Proteomes" id="UP000199025"/>
    </source>
</evidence>
<evidence type="ECO:0000313" key="2">
    <source>
        <dbReference type="EMBL" id="SFK45658.1"/>
    </source>
</evidence>